<sequence>MGGDFNNVLNSEDRLGSHCCQNKLKPFNYVLVPSKCQHLKEKRATTLSATISSRLVGYTLKLTGFLGIFG</sequence>
<reference evidence="1" key="1">
    <citation type="submission" date="2015-12" db="EMBL/GenBank/DDBJ databases">
        <title>Gene expression during late stages of embryo sac development: a critical building block for successful pollen-pistil interactions.</title>
        <authorList>
            <person name="Liu Y."/>
            <person name="Joly V."/>
            <person name="Sabar M."/>
            <person name="Matton D.P."/>
        </authorList>
    </citation>
    <scope>NUCLEOTIDE SEQUENCE</scope>
</reference>
<name>A0A0V0GZE6_SOLCH</name>
<evidence type="ECO:0000313" key="1">
    <source>
        <dbReference type="EMBL" id="JAP13293.1"/>
    </source>
</evidence>
<accession>A0A0V0GZE6</accession>
<proteinExistence type="predicted"/>
<dbReference type="AlphaFoldDB" id="A0A0V0GZE6"/>
<organism evidence="1">
    <name type="scientific">Solanum chacoense</name>
    <name type="common">Chaco potato</name>
    <dbReference type="NCBI Taxonomy" id="4108"/>
    <lineage>
        <taxon>Eukaryota</taxon>
        <taxon>Viridiplantae</taxon>
        <taxon>Streptophyta</taxon>
        <taxon>Embryophyta</taxon>
        <taxon>Tracheophyta</taxon>
        <taxon>Spermatophyta</taxon>
        <taxon>Magnoliopsida</taxon>
        <taxon>eudicotyledons</taxon>
        <taxon>Gunneridae</taxon>
        <taxon>Pentapetalae</taxon>
        <taxon>asterids</taxon>
        <taxon>lamiids</taxon>
        <taxon>Solanales</taxon>
        <taxon>Solanaceae</taxon>
        <taxon>Solanoideae</taxon>
        <taxon>Solaneae</taxon>
        <taxon>Solanum</taxon>
    </lineage>
</organism>
<protein>
    <submittedName>
        <fullName evidence="1">Putative ovule protein</fullName>
    </submittedName>
</protein>
<feature type="non-terminal residue" evidence="1">
    <location>
        <position position="70"/>
    </location>
</feature>
<dbReference type="EMBL" id="GEDG01028275">
    <property type="protein sequence ID" value="JAP13293.1"/>
    <property type="molecule type" value="Transcribed_RNA"/>
</dbReference>